<feature type="coiled-coil region" evidence="1">
    <location>
        <begin position="58"/>
        <end position="85"/>
    </location>
</feature>
<dbReference type="Gene3D" id="3.90.1580.10">
    <property type="entry name" value="paralog of FGE (formylglycine-generating enzyme)"/>
    <property type="match status" value="1"/>
</dbReference>
<evidence type="ECO:0000256" key="1">
    <source>
        <dbReference type="SAM" id="Coils"/>
    </source>
</evidence>
<evidence type="ECO:0000259" key="4">
    <source>
        <dbReference type="Pfam" id="PF08308"/>
    </source>
</evidence>
<feature type="domain" description="PEGA" evidence="4">
    <location>
        <begin position="297"/>
        <end position="361"/>
    </location>
</feature>
<feature type="coiled-coil region" evidence="1">
    <location>
        <begin position="113"/>
        <end position="182"/>
    </location>
</feature>
<reference evidence="5 6" key="1">
    <citation type="submission" date="2017-08" db="EMBL/GenBank/DDBJ databases">
        <title>The Vibrio qinghaiensis sp.-Q67 is a luminous bacteria isolated firstly from Qinghai lake, Qinghai province, China, which has been proved to be very sensitive to detect environmental and food pollutants. Therefore, complete genome analysis of V. qinghaiensis sp.-Q67 highlights the potential application of this strain on detection of hazards in the contaminated environments.</title>
        <authorList>
            <person name="Gong L."/>
        </authorList>
    </citation>
    <scope>NUCLEOTIDE SEQUENCE [LARGE SCALE GENOMIC DNA]</scope>
    <source>
        <strain evidence="5 6">Q67</strain>
    </source>
</reference>
<dbReference type="InterPro" id="IPR042095">
    <property type="entry name" value="SUMF_sf"/>
</dbReference>
<sequence length="606" mass="67516">MRQGLPALLLALSPCLVATSTMAEGTPSSVIAIDDALFTKQSELQAAQKATHEQQLVVNHHNNELDQLTKQAQNFDKALVKAKADLERDYMKMIDDPELDIMPSQNAYQAAWASVKQNQKNRLEAEQKRQESEAVLAQKRAEQNTVNKSINELEQHKLRARVERLREELKQSSTEKVSFTNACSADMTLAQCSKQTTDLALQKAVNQYQSKLIAATSEAKLIQQHLANVSFNIHVLRHKSVDSGFYNGNKYKAVLDVQLDARPDENTPCRLLNVESQYCFAPGEYSTDTEKQKEIAWITLAIRSNQYSDKVSIDNVNYGSTPVEVMLPVGLHIITIEKEGYHSFHQELKITSDHTLRANLREKDNLLKPGHKFADTLKGDIKAPELVTLVSGEYLIGEHASKQVFLDHAFAIGSTPVTVGQFETFVNQTTYQTDAELKKLCTTVSESEITPIAGSYWRDPGFKQSSNSPVVCISQNDAKAFARWLSKETGYKYRLPTEEEWEIAARAGTQTDYWWGNDFGTGKANTGWSGTPWSNKSTSPVKSFAPNSLGLYDVVGNVWEWTNDSRGQAKGGAWSFAPATAAAYSNLFIAPATSANYVGFRVIREL</sequence>
<dbReference type="Proteomes" id="UP000215148">
    <property type="component" value="Chromosome 2"/>
</dbReference>
<feature type="domain" description="Sulfatase-modifying factor enzyme-like" evidence="3">
    <location>
        <begin position="384"/>
        <end position="604"/>
    </location>
</feature>
<dbReference type="AlphaFoldDB" id="A0A223N3P2"/>
<evidence type="ECO:0000259" key="3">
    <source>
        <dbReference type="Pfam" id="PF03781"/>
    </source>
</evidence>
<accession>A0A223N3P2</accession>
<dbReference type="InterPro" id="IPR016187">
    <property type="entry name" value="CTDL_fold"/>
</dbReference>
<dbReference type="Pfam" id="PF03781">
    <property type="entry name" value="FGE-sulfatase"/>
    <property type="match status" value="1"/>
</dbReference>
<proteinExistence type="predicted"/>
<evidence type="ECO:0008006" key="7">
    <source>
        <dbReference type="Google" id="ProtNLM"/>
    </source>
</evidence>
<keyword evidence="6" id="KW-1185">Reference proteome</keyword>
<gene>
    <name evidence="5" type="ORF">CCZ37_18635</name>
</gene>
<protein>
    <recommendedName>
        <fullName evidence="7">NirV</fullName>
    </recommendedName>
</protein>
<dbReference type="Pfam" id="PF08308">
    <property type="entry name" value="PEGA"/>
    <property type="match status" value="1"/>
</dbReference>
<dbReference type="EMBL" id="CP022742">
    <property type="protein sequence ID" value="ASU24457.1"/>
    <property type="molecule type" value="Genomic_DNA"/>
</dbReference>
<dbReference type="KEGG" id="vqi:CCZ37_18635"/>
<evidence type="ECO:0000313" key="5">
    <source>
        <dbReference type="EMBL" id="ASU24457.1"/>
    </source>
</evidence>
<dbReference type="GO" id="GO:0120147">
    <property type="term" value="F:formylglycine-generating oxidase activity"/>
    <property type="evidence" value="ECO:0007669"/>
    <property type="project" value="TreeGrafter"/>
</dbReference>
<feature type="chain" id="PRO_5012713936" description="NirV" evidence="2">
    <location>
        <begin position="24"/>
        <end position="606"/>
    </location>
</feature>
<dbReference type="InterPro" id="IPR005532">
    <property type="entry name" value="SUMF_dom"/>
</dbReference>
<name>A0A223N3P2_9VIBR</name>
<keyword evidence="1" id="KW-0175">Coiled coil</keyword>
<feature type="signal peptide" evidence="2">
    <location>
        <begin position="1"/>
        <end position="23"/>
    </location>
</feature>
<evidence type="ECO:0000256" key="2">
    <source>
        <dbReference type="SAM" id="SignalP"/>
    </source>
</evidence>
<organism evidence="5 6">
    <name type="scientific">Vibrio qinghaiensis</name>
    <dbReference type="NCBI Taxonomy" id="2025808"/>
    <lineage>
        <taxon>Bacteria</taxon>
        <taxon>Pseudomonadati</taxon>
        <taxon>Pseudomonadota</taxon>
        <taxon>Gammaproteobacteria</taxon>
        <taxon>Vibrionales</taxon>
        <taxon>Vibrionaceae</taxon>
        <taxon>Vibrio</taxon>
    </lineage>
</organism>
<keyword evidence="2" id="KW-0732">Signal</keyword>
<dbReference type="InterPro" id="IPR013229">
    <property type="entry name" value="PEGA"/>
</dbReference>
<evidence type="ECO:0000313" key="6">
    <source>
        <dbReference type="Proteomes" id="UP000215148"/>
    </source>
</evidence>
<dbReference type="InterPro" id="IPR051043">
    <property type="entry name" value="Sulfatase_Mod_Factor_Kinase"/>
</dbReference>
<dbReference type="PANTHER" id="PTHR23150:SF19">
    <property type="entry name" value="FORMYLGLYCINE-GENERATING ENZYME"/>
    <property type="match status" value="1"/>
</dbReference>
<dbReference type="SUPFAM" id="SSF56436">
    <property type="entry name" value="C-type lectin-like"/>
    <property type="match status" value="1"/>
</dbReference>
<dbReference type="RefSeq" id="WP_094502070.1">
    <property type="nucleotide sequence ID" value="NZ_CAWNHI010000002.1"/>
</dbReference>
<dbReference type="PANTHER" id="PTHR23150">
    <property type="entry name" value="SULFATASE MODIFYING FACTOR 1, 2"/>
    <property type="match status" value="1"/>
</dbReference>